<dbReference type="AlphaFoldDB" id="A0A174GT73"/>
<dbReference type="GeneID" id="83012143"/>
<proteinExistence type="predicted"/>
<reference evidence="1 2" key="1">
    <citation type="submission" date="2015-09" db="EMBL/GenBank/DDBJ databases">
        <authorList>
            <consortium name="Pathogen Informatics"/>
        </authorList>
    </citation>
    <scope>NUCLEOTIDE SEQUENCE [LARGE SCALE GENOMIC DNA]</scope>
    <source>
        <strain evidence="1 2">2789STDY5834855</strain>
    </source>
</reference>
<evidence type="ECO:0000313" key="1">
    <source>
        <dbReference type="EMBL" id="CUO64256.1"/>
    </source>
</evidence>
<protein>
    <submittedName>
        <fullName evidence="1">Uncharacterized protein</fullName>
    </submittedName>
</protein>
<dbReference type="EMBL" id="CYZV01000036">
    <property type="protein sequence ID" value="CUO64256.1"/>
    <property type="molecule type" value="Genomic_DNA"/>
</dbReference>
<dbReference type="OrthoDB" id="1915262at2"/>
<dbReference type="RefSeq" id="WP_042398840.1">
    <property type="nucleotide sequence ID" value="NZ_CYZV01000036.1"/>
</dbReference>
<gene>
    <name evidence="1" type="ORF">ERS852470_02934</name>
</gene>
<name>A0A174GT73_9CLOT</name>
<dbReference type="Proteomes" id="UP000095558">
    <property type="component" value="Unassembled WGS sequence"/>
</dbReference>
<organism evidence="1 2">
    <name type="scientific">Clostridium disporicum</name>
    <dbReference type="NCBI Taxonomy" id="84024"/>
    <lineage>
        <taxon>Bacteria</taxon>
        <taxon>Bacillati</taxon>
        <taxon>Bacillota</taxon>
        <taxon>Clostridia</taxon>
        <taxon>Eubacteriales</taxon>
        <taxon>Clostridiaceae</taxon>
        <taxon>Clostridium</taxon>
    </lineage>
</organism>
<sequence>MIDENLSCKEIKIFAMSKDEPRFKNKAYAYVQREFFLKDLVNEKGKFLYYRNGMNISGDTLVLFKFDRQIIASAIVKKSKKFKIPEVRHGVNHNGALYLDISTIEVFRPINISKLLEEIPNLNYSTRGNKIEIENLDIIIQLINKNIGLTL</sequence>
<evidence type="ECO:0000313" key="2">
    <source>
        <dbReference type="Proteomes" id="UP000095558"/>
    </source>
</evidence>
<accession>A0A174GT73</accession>